<dbReference type="InterPro" id="IPR011032">
    <property type="entry name" value="GroES-like_sf"/>
</dbReference>
<dbReference type="SUPFAM" id="SSF50129">
    <property type="entry name" value="GroES-like"/>
    <property type="match status" value="1"/>
</dbReference>
<feature type="domain" description="Enoyl reductase (ER)" evidence="4">
    <location>
        <begin position="13"/>
        <end position="360"/>
    </location>
</feature>
<keyword evidence="6" id="KW-1185">Reference proteome</keyword>
<sequence length="364" mass="39589">MATIKAVTFNKYTTPNGFVLADLPKPTIERPEDVLIKVYAASINPVDIKRAFGILRIFDPENRQSERQGLTDNYDRFPARIGYDLAGVIESVGDDADGLNVGDEVFVRLAEDERGAFQEYVVASSKTVALKPKNLTFEEAASLPLATLTTLQALLAVEGGLQNKTVFVTSGLSGTGSAACQLAKNVFGASKVITTVSTSKVSRVAALLGEGVVDEVIDYKTRNPGKVIPKGSVDVVYDTVAEALSYLHLVKPGGWIISVICLPSGQNLKSLFPNIPAWFCSFLDIAFKISKYRASRYKVNYDSIVLVPRKEQLLDLKQWAEEGKLKPVVGKVVPFSDFEGVKKAFTEIYEAKGVTGKTVIKVVE</sequence>
<evidence type="ECO:0000259" key="4">
    <source>
        <dbReference type="SMART" id="SM00829"/>
    </source>
</evidence>
<name>A0AAD7QWW2_9ASCO</name>
<dbReference type="SMART" id="SM00829">
    <property type="entry name" value="PKS_ER"/>
    <property type="match status" value="1"/>
</dbReference>
<evidence type="ECO:0000313" key="5">
    <source>
        <dbReference type="EMBL" id="KAJ8102965.1"/>
    </source>
</evidence>
<dbReference type="PANTHER" id="PTHR11695:SF294">
    <property type="entry name" value="RETICULON-4-INTERACTING PROTEIN 1, MITOCHONDRIAL"/>
    <property type="match status" value="1"/>
</dbReference>
<comment type="subcellular location">
    <subcellularLocation>
        <location evidence="1">Lipid droplet</location>
    </subcellularLocation>
</comment>
<dbReference type="EMBL" id="JARPMG010000002">
    <property type="protein sequence ID" value="KAJ8102965.1"/>
    <property type="molecule type" value="Genomic_DNA"/>
</dbReference>
<dbReference type="Proteomes" id="UP001217417">
    <property type="component" value="Unassembled WGS sequence"/>
</dbReference>
<evidence type="ECO:0000256" key="3">
    <source>
        <dbReference type="ARBA" id="ARBA00038249"/>
    </source>
</evidence>
<dbReference type="InterPro" id="IPR013154">
    <property type="entry name" value="ADH-like_N"/>
</dbReference>
<dbReference type="Pfam" id="PF08240">
    <property type="entry name" value="ADH_N"/>
    <property type="match status" value="1"/>
</dbReference>
<reference evidence="5" key="1">
    <citation type="submission" date="2023-03" db="EMBL/GenBank/DDBJ databases">
        <title>Near-Complete genome sequence of Lipomyces tetrasporous NRRL Y-64009, an oleaginous yeast capable of growing on lignocellulosic hydrolysates.</title>
        <authorList>
            <consortium name="Lawrence Berkeley National Laboratory"/>
            <person name="Jagtap S.S."/>
            <person name="Liu J.-J."/>
            <person name="Walukiewicz H.E."/>
            <person name="Pangilinan J."/>
            <person name="Lipzen A."/>
            <person name="Ahrendt S."/>
            <person name="Koriabine M."/>
            <person name="Cobaugh K."/>
            <person name="Salamov A."/>
            <person name="Yoshinaga Y."/>
            <person name="Ng V."/>
            <person name="Daum C."/>
            <person name="Grigoriev I.V."/>
            <person name="Slininger P.J."/>
            <person name="Dien B.S."/>
            <person name="Jin Y.-S."/>
            <person name="Rao C.V."/>
        </authorList>
    </citation>
    <scope>NUCLEOTIDE SEQUENCE</scope>
    <source>
        <strain evidence="5">NRRL Y-64009</strain>
    </source>
</reference>
<accession>A0AAD7QWW2</accession>
<gene>
    <name evidence="5" type="ORF">POJ06DRAFT_235908</name>
</gene>
<dbReference type="GO" id="GO:0005811">
    <property type="term" value="C:lipid droplet"/>
    <property type="evidence" value="ECO:0007669"/>
    <property type="project" value="UniProtKB-SubCell"/>
</dbReference>
<dbReference type="InterPro" id="IPR050700">
    <property type="entry name" value="YIM1/Zinc_Alcohol_DH_Fams"/>
</dbReference>
<comment type="caution">
    <text evidence="5">The sequence shown here is derived from an EMBL/GenBank/DDBJ whole genome shotgun (WGS) entry which is preliminary data.</text>
</comment>
<proteinExistence type="inferred from homology"/>
<dbReference type="GeneID" id="80881030"/>
<dbReference type="AlphaFoldDB" id="A0AAD7QWW2"/>
<dbReference type="InterPro" id="IPR020843">
    <property type="entry name" value="ER"/>
</dbReference>
<evidence type="ECO:0000256" key="2">
    <source>
        <dbReference type="ARBA" id="ARBA00022677"/>
    </source>
</evidence>
<dbReference type="Pfam" id="PF13602">
    <property type="entry name" value="ADH_zinc_N_2"/>
    <property type="match status" value="1"/>
</dbReference>
<dbReference type="CDD" id="cd05289">
    <property type="entry name" value="MDR_like_2"/>
    <property type="match status" value="1"/>
</dbReference>
<evidence type="ECO:0000313" key="6">
    <source>
        <dbReference type="Proteomes" id="UP001217417"/>
    </source>
</evidence>
<dbReference type="PANTHER" id="PTHR11695">
    <property type="entry name" value="ALCOHOL DEHYDROGENASE RELATED"/>
    <property type="match status" value="1"/>
</dbReference>
<dbReference type="Gene3D" id="3.40.50.720">
    <property type="entry name" value="NAD(P)-binding Rossmann-like Domain"/>
    <property type="match status" value="1"/>
</dbReference>
<comment type="similarity">
    <text evidence="3">Belongs to the YIM1 family.</text>
</comment>
<dbReference type="SUPFAM" id="SSF51735">
    <property type="entry name" value="NAD(P)-binding Rossmann-fold domains"/>
    <property type="match status" value="1"/>
</dbReference>
<dbReference type="InterPro" id="IPR036291">
    <property type="entry name" value="NAD(P)-bd_dom_sf"/>
</dbReference>
<protein>
    <submittedName>
        <fullName evidence="5">Chaperonin 10-like protein</fullName>
    </submittedName>
</protein>
<organism evidence="5 6">
    <name type="scientific">Lipomyces tetrasporus</name>
    <dbReference type="NCBI Taxonomy" id="54092"/>
    <lineage>
        <taxon>Eukaryota</taxon>
        <taxon>Fungi</taxon>
        <taxon>Dikarya</taxon>
        <taxon>Ascomycota</taxon>
        <taxon>Saccharomycotina</taxon>
        <taxon>Lipomycetes</taxon>
        <taxon>Lipomycetales</taxon>
        <taxon>Lipomycetaceae</taxon>
        <taxon>Lipomyces</taxon>
    </lineage>
</organism>
<dbReference type="RefSeq" id="XP_056046415.1">
    <property type="nucleotide sequence ID" value="XM_056185864.1"/>
</dbReference>
<dbReference type="GO" id="GO:0016491">
    <property type="term" value="F:oxidoreductase activity"/>
    <property type="evidence" value="ECO:0007669"/>
    <property type="project" value="InterPro"/>
</dbReference>
<dbReference type="Gene3D" id="3.90.180.10">
    <property type="entry name" value="Medium-chain alcohol dehydrogenases, catalytic domain"/>
    <property type="match status" value="1"/>
</dbReference>
<keyword evidence="2" id="KW-0551">Lipid droplet</keyword>
<evidence type="ECO:0000256" key="1">
    <source>
        <dbReference type="ARBA" id="ARBA00004502"/>
    </source>
</evidence>